<name>A0A4C1WUI4_EUMVA</name>
<comment type="caution">
    <text evidence="2">The sequence shown here is derived from an EMBL/GenBank/DDBJ whole genome shotgun (WGS) entry which is preliminary data.</text>
</comment>
<feature type="region of interest" description="Disordered" evidence="1">
    <location>
        <begin position="87"/>
        <end position="106"/>
    </location>
</feature>
<accession>A0A4C1WUI4</accession>
<proteinExistence type="predicted"/>
<dbReference type="EMBL" id="BGZK01000642">
    <property type="protein sequence ID" value="GBP54282.1"/>
    <property type="molecule type" value="Genomic_DNA"/>
</dbReference>
<evidence type="ECO:0000313" key="2">
    <source>
        <dbReference type="EMBL" id="GBP54282.1"/>
    </source>
</evidence>
<protein>
    <submittedName>
        <fullName evidence="2">Uncharacterized protein</fullName>
    </submittedName>
</protein>
<dbReference type="Proteomes" id="UP000299102">
    <property type="component" value="Unassembled WGS sequence"/>
</dbReference>
<organism evidence="2 3">
    <name type="scientific">Eumeta variegata</name>
    <name type="common">Bagworm moth</name>
    <name type="synonym">Eumeta japonica</name>
    <dbReference type="NCBI Taxonomy" id="151549"/>
    <lineage>
        <taxon>Eukaryota</taxon>
        <taxon>Metazoa</taxon>
        <taxon>Ecdysozoa</taxon>
        <taxon>Arthropoda</taxon>
        <taxon>Hexapoda</taxon>
        <taxon>Insecta</taxon>
        <taxon>Pterygota</taxon>
        <taxon>Neoptera</taxon>
        <taxon>Endopterygota</taxon>
        <taxon>Lepidoptera</taxon>
        <taxon>Glossata</taxon>
        <taxon>Ditrysia</taxon>
        <taxon>Tineoidea</taxon>
        <taxon>Psychidae</taxon>
        <taxon>Oiketicinae</taxon>
        <taxon>Eumeta</taxon>
    </lineage>
</organism>
<keyword evidence="3" id="KW-1185">Reference proteome</keyword>
<reference evidence="2 3" key="1">
    <citation type="journal article" date="2019" name="Commun. Biol.">
        <title>The bagworm genome reveals a unique fibroin gene that provides high tensile strength.</title>
        <authorList>
            <person name="Kono N."/>
            <person name="Nakamura H."/>
            <person name="Ohtoshi R."/>
            <person name="Tomita M."/>
            <person name="Numata K."/>
            <person name="Arakawa K."/>
        </authorList>
    </citation>
    <scope>NUCLEOTIDE SEQUENCE [LARGE SCALE GENOMIC DNA]</scope>
</reference>
<gene>
    <name evidence="2" type="ORF">EVAR_36498_1</name>
</gene>
<evidence type="ECO:0000313" key="3">
    <source>
        <dbReference type="Proteomes" id="UP000299102"/>
    </source>
</evidence>
<evidence type="ECO:0000256" key="1">
    <source>
        <dbReference type="SAM" id="MobiDB-lite"/>
    </source>
</evidence>
<dbReference type="AlphaFoldDB" id="A0A4C1WUI4"/>
<dbReference type="OrthoDB" id="7208835at2759"/>
<sequence length="310" mass="34758">MSESNDAHKVSEIKTDNPDVDVSHKVTVSVGESESEQLNFCRVQKSFISIHSTDQLHQVPTVECTAQPDECHVEVLTLNEVFPETSEESLSNVDESPTSKKKCGRKTKIHKAKHNLRPAHCPVNSNSSCRLKVETQNRMSGCSDFGIAKSTIHVMGSNPGEPKMSYVDPPQRTTKTMKKRFRNTEKQKSDYKGRNSEQTAKGHIIRSILKDGRCALECTGDTTSLGCDAAVPGDEGMVAYSTEYNPHIYYSKPYNDKNVTFNTQVIIIHFMGDICVGQSVETLNKETDQQARNSELRKTFISKYNEFWPT</sequence>